<evidence type="ECO:0000313" key="2">
    <source>
        <dbReference type="Proteomes" id="UP000248340"/>
    </source>
</evidence>
<reference evidence="1 2" key="1">
    <citation type="submission" date="2016-12" db="EMBL/GenBank/DDBJ databases">
        <title>The genomes of Aspergillus section Nigri reveals drivers in fungal speciation.</title>
        <authorList>
            <consortium name="DOE Joint Genome Institute"/>
            <person name="Vesth T.C."/>
            <person name="Nybo J."/>
            <person name="Theobald S."/>
            <person name="Brandl J."/>
            <person name="Frisvad J.C."/>
            <person name="Nielsen K.F."/>
            <person name="Lyhne E.K."/>
            <person name="Kogle M.E."/>
            <person name="Kuo A."/>
            <person name="Riley R."/>
            <person name="Clum A."/>
            <person name="Nolan M."/>
            <person name="Lipzen A."/>
            <person name="Salamov A."/>
            <person name="Henrissat B."/>
            <person name="Wiebenga A."/>
            <person name="De Vries R.P."/>
            <person name="Grigoriev I.V."/>
            <person name="Mortensen U.H."/>
            <person name="Andersen M.R."/>
            <person name="Baker S.E."/>
        </authorList>
    </citation>
    <scope>NUCLEOTIDE SEQUENCE [LARGE SCALE GENOMIC DNA]</scope>
    <source>
        <strain evidence="1 2">CBS 121591</strain>
    </source>
</reference>
<dbReference type="VEuPathDB" id="FungiDB:BO82DRAFT_407709"/>
<dbReference type="EMBL" id="KZ821777">
    <property type="protein sequence ID" value="PYH75812.1"/>
    <property type="molecule type" value="Genomic_DNA"/>
</dbReference>
<dbReference type="PANTHER" id="PTHR47643">
    <property type="entry name" value="TPR DOMAIN PROTEIN (AFU_ORTHOLOGUE AFUA_5G12710)"/>
    <property type="match status" value="1"/>
</dbReference>
<evidence type="ECO:0000313" key="1">
    <source>
        <dbReference type="EMBL" id="PYH75812.1"/>
    </source>
</evidence>
<dbReference type="InterPro" id="IPR011990">
    <property type="entry name" value="TPR-like_helical_dom_sf"/>
</dbReference>
<protein>
    <submittedName>
        <fullName evidence="1">Uncharacterized protein</fullName>
    </submittedName>
</protein>
<name>A0A319D763_9EURO</name>
<dbReference type="Gene3D" id="1.25.40.10">
    <property type="entry name" value="Tetratricopeptide repeat domain"/>
    <property type="match status" value="1"/>
</dbReference>
<dbReference type="OrthoDB" id="438641at2759"/>
<sequence>MSSLQSRGVRNFPNAQFLHKHKLRFEFAQSHKGEKYPSTKHLRAELLQLFKVQGHHPAEGPMFSFPHSPAYAPCTTPLEHLIKIMVDNLKLETHHRRQYILLRTLTPTDFLVAVGAVAEDEAGNVIMLQLHNQEIEVFARGGLSKGTVLVVIEPYLHIPGVSPCAIRVDHPSDLRILSDWDIMVPVHWRRQLVGSELSAMQWKAKGIDAFNAGEYRRAIDCSILLTHTGRGSDHLKLNRALTFLRSHWFDAALRDLEPLPQSSEKALIRRAQALKN</sequence>
<gene>
    <name evidence="1" type="ORF">BO82DRAFT_407709</name>
</gene>
<keyword evidence="2" id="KW-1185">Reference proteome</keyword>
<proteinExistence type="predicted"/>
<organism evidence="1 2">
    <name type="scientific">Aspergillus uvarum CBS 121591</name>
    <dbReference type="NCBI Taxonomy" id="1448315"/>
    <lineage>
        <taxon>Eukaryota</taxon>
        <taxon>Fungi</taxon>
        <taxon>Dikarya</taxon>
        <taxon>Ascomycota</taxon>
        <taxon>Pezizomycotina</taxon>
        <taxon>Eurotiomycetes</taxon>
        <taxon>Eurotiomycetidae</taxon>
        <taxon>Eurotiales</taxon>
        <taxon>Aspergillaceae</taxon>
        <taxon>Aspergillus</taxon>
        <taxon>Aspergillus subgen. Circumdati</taxon>
    </lineage>
</organism>
<dbReference type="AlphaFoldDB" id="A0A319D763"/>
<dbReference type="InterPro" id="IPR053209">
    <property type="entry name" value="Gramillin-biosynth_MTr"/>
</dbReference>
<dbReference type="Proteomes" id="UP000248340">
    <property type="component" value="Unassembled WGS sequence"/>
</dbReference>
<dbReference type="STRING" id="1448315.A0A319D763"/>
<dbReference type="GeneID" id="37142393"/>
<dbReference type="RefSeq" id="XP_025486012.1">
    <property type="nucleotide sequence ID" value="XM_025639651.1"/>
</dbReference>
<dbReference type="PANTHER" id="PTHR47643:SF2">
    <property type="entry name" value="TPR DOMAIN PROTEIN (AFU_ORTHOLOGUE AFUA_5G12710)"/>
    <property type="match status" value="1"/>
</dbReference>
<accession>A0A319D763</accession>